<evidence type="ECO:0000256" key="1">
    <source>
        <dbReference type="PROSITE-ProRule" id="PRU00047"/>
    </source>
</evidence>
<accession>A0A7T8GZ97</accession>
<proteinExistence type="predicted"/>
<dbReference type="SUPFAM" id="SSF57756">
    <property type="entry name" value="Retrovirus zinc finger-like domains"/>
    <property type="match status" value="1"/>
</dbReference>
<dbReference type="PROSITE" id="PS50158">
    <property type="entry name" value="ZF_CCHC"/>
    <property type="match status" value="1"/>
</dbReference>
<dbReference type="OrthoDB" id="427960at2759"/>
<name>A0A7T8GZ97_CALRO</name>
<dbReference type="InterPro" id="IPR036875">
    <property type="entry name" value="Znf_CCHC_sf"/>
</dbReference>
<feature type="region of interest" description="Disordered" evidence="2">
    <location>
        <begin position="1"/>
        <end position="54"/>
    </location>
</feature>
<feature type="region of interest" description="Disordered" evidence="2">
    <location>
        <begin position="366"/>
        <end position="390"/>
    </location>
</feature>
<dbReference type="SMART" id="SM00343">
    <property type="entry name" value="ZnF_C2HC"/>
    <property type="match status" value="1"/>
</dbReference>
<feature type="compositionally biased region" description="Polar residues" evidence="2">
    <location>
        <begin position="8"/>
        <end position="17"/>
    </location>
</feature>
<feature type="compositionally biased region" description="Basic and acidic residues" evidence="2">
    <location>
        <begin position="80"/>
        <end position="91"/>
    </location>
</feature>
<protein>
    <recommendedName>
        <fullName evidence="3">CCHC-type domain-containing protein</fullName>
    </recommendedName>
</protein>
<keyword evidence="1" id="KW-0479">Metal-binding</keyword>
<dbReference type="AlphaFoldDB" id="A0A7T8GZ97"/>
<reference evidence="5" key="1">
    <citation type="submission" date="2021-01" db="EMBL/GenBank/DDBJ databases">
        <title>Caligus Genome Assembly.</title>
        <authorList>
            <person name="Gallardo-Escarate C."/>
        </authorList>
    </citation>
    <scope>NUCLEOTIDE SEQUENCE [LARGE SCALE GENOMIC DNA]</scope>
</reference>
<keyword evidence="5" id="KW-1185">Reference proteome</keyword>
<evidence type="ECO:0000256" key="2">
    <source>
        <dbReference type="SAM" id="MobiDB-lite"/>
    </source>
</evidence>
<sequence>MSTRRTRNNQTDSSDPAVQTDPAAVQPDPAVPTDPAVARPEAAAMEVPTEERGPFGLNTAEVEHLLHHWAITHGGYEVKKRDTEEEKKPAVEDVPPQAVEGSQAVASVQLRNPLRPWNGVDRDVWTWRNEVIHSLSVTGGSERQKCGWVVELITGPVREPINHIINDVYMSNNPTVLGKPAVEIKDSVQLLDLIADTLSDVGTVSDARVTFVMRFQIPSESSKEYFYKLRNLWSKAYGGAKTAHKELVGQFLKGLRNEAASIATRKLVLDRPGMTPEDVQKNVEHYETAERLHRAESRPHASSRTARPPQSDVGAVGGAPDICPMHPKGKHRLRDCWLVLQDMGQQRPGYKPGEKKDFKHERKHKPFKCFGCGKEGHSKKDCPRRKKTGN</sequence>
<dbReference type="GO" id="GO:0003676">
    <property type="term" value="F:nucleic acid binding"/>
    <property type="evidence" value="ECO:0007669"/>
    <property type="project" value="InterPro"/>
</dbReference>
<feature type="region of interest" description="Disordered" evidence="2">
    <location>
        <begin position="291"/>
        <end position="325"/>
    </location>
</feature>
<feature type="region of interest" description="Disordered" evidence="2">
    <location>
        <begin position="80"/>
        <end position="101"/>
    </location>
</feature>
<gene>
    <name evidence="4" type="ORF">FKW44_014650</name>
</gene>
<dbReference type="Gene3D" id="4.10.60.10">
    <property type="entry name" value="Zinc finger, CCHC-type"/>
    <property type="match status" value="1"/>
</dbReference>
<dbReference type="InterPro" id="IPR001878">
    <property type="entry name" value="Znf_CCHC"/>
</dbReference>
<feature type="compositionally biased region" description="Low complexity" evidence="2">
    <location>
        <begin position="19"/>
        <end position="38"/>
    </location>
</feature>
<dbReference type="EMBL" id="CP045898">
    <property type="protein sequence ID" value="QQP40562.1"/>
    <property type="molecule type" value="Genomic_DNA"/>
</dbReference>
<evidence type="ECO:0000313" key="4">
    <source>
        <dbReference type="EMBL" id="QQP40562.1"/>
    </source>
</evidence>
<evidence type="ECO:0000313" key="5">
    <source>
        <dbReference type="Proteomes" id="UP000595437"/>
    </source>
</evidence>
<organism evidence="4 5">
    <name type="scientific">Caligus rogercresseyi</name>
    <name type="common">Sea louse</name>
    <dbReference type="NCBI Taxonomy" id="217165"/>
    <lineage>
        <taxon>Eukaryota</taxon>
        <taxon>Metazoa</taxon>
        <taxon>Ecdysozoa</taxon>
        <taxon>Arthropoda</taxon>
        <taxon>Crustacea</taxon>
        <taxon>Multicrustacea</taxon>
        <taxon>Hexanauplia</taxon>
        <taxon>Copepoda</taxon>
        <taxon>Siphonostomatoida</taxon>
        <taxon>Caligidae</taxon>
        <taxon>Caligus</taxon>
    </lineage>
</organism>
<keyword evidence="1" id="KW-0862">Zinc</keyword>
<feature type="domain" description="CCHC-type" evidence="3">
    <location>
        <begin position="368"/>
        <end position="384"/>
    </location>
</feature>
<dbReference type="Proteomes" id="UP000595437">
    <property type="component" value="Chromosome 9"/>
</dbReference>
<keyword evidence="1" id="KW-0863">Zinc-finger</keyword>
<dbReference type="GO" id="GO:0008270">
    <property type="term" value="F:zinc ion binding"/>
    <property type="evidence" value="ECO:0007669"/>
    <property type="project" value="UniProtKB-KW"/>
</dbReference>
<evidence type="ECO:0000259" key="3">
    <source>
        <dbReference type="PROSITE" id="PS50158"/>
    </source>
</evidence>